<keyword evidence="1" id="KW-1133">Transmembrane helix</keyword>
<feature type="transmembrane region" description="Helical" evidence="1">
    <location>
        <begin position="54"/>
        <end position="76"/>
    </location>
</feature>
<sequence length="208" mass="24236">MCVTTRTCIPCAALIHSSPSSHPSQYFCFAHQSPTASPFTVKSSLTLALRGGSLFMLFFFFLSSKTFLTCSSLSLFSPIKQSVEFIMTFAFSVRWELGSWWGGRVCLNNYTGWADRGERETWLGTTAALTFFFTFLSLLSLQNSSLFALSFLSKTLWEWKIFNSTWAVCRLLRLSVDCRWLWPLLLLLLVRRRRWWRRGWSEPERRCW</sequence>
<gene>
    <name evidence="2" type="ORF">IWX90DRAFT_290969</name>
</gene>
<evidence type="ECO:0008006" key="4">
    <source>
        <dbReference type="Google" id="ProtNLM"/>
    </source>
</evidence>
<organism evidence="2 3">
    <name type="scientific">Phyllosticta citrichinensis</name>
    <dbReference type="NCBI Taxonomy" id="1130410"/>
    <lineage>
        <taxon>Eukaryota</taxon>
        <taxon>Fungi</taxon>
        <taxon>Dikarya</taxon>
        <taxon>Ascomycota</taxon>
        <taxon>Pezizomycotina</taxon>
        <taxon>Dothideomycetes</taxon>
        <taxon>Dothideomycetes incertae sedis</taxon>
        <taxon>Botryosphaeriales</taxon>
        <taxon>Phyllostictaceae</taxon>
        <taxon>Phyllosticta</taxon>
    </lineage>
</organism>
<proteinExistence type="predicted"/>
<dbReference type="EMBL" id="JBBWUH010000008">
    <property type="protein sequence ID" value="KAK8159139.1"/>
    <property type="molecule type" value="Genomic_DNA"/>
</dbReference>
<keyword evidence="3" id="KW-1185">Reference proteome</keyword>
<evidence type="ECO:0000313" key="2">
    <source>
        <dbReference type="EMBL" id="KAK8159139.1"/>
    </source>
</evidence>
<dbReference type="Proteomes" id="UP001456524">
    <property type="component" value="Unassembled WGS sequence"/>
</dbReference>
<keyword evidence="1" id="KW-0472">Membrane</keyword>
<accession>A0ABR1XK17</accession>
<name>A0ABR1XK17_9PEZI</name>
<evidence type="ECO:0000256" key="1">
    <source>
        <dbReference type="SAM" id="Phobius"/>
    </source>
</evidence>
<keyword evidence="1" id="KW-0812">Transmembrane</keyword>
<protein>
    <recommendedName>
        <fullName evidence="4">Transmembrane protein</fullName>
    </recommendedName>
</protein>
<reference evidence="2 3" key="1">
    <citation type="journal article" date="2022" name="G3 (Bethesda)">
        <title>Enemy or ally: a genomic approach to elucidate the lifestyle of Phyllosticta citrichinaensis.</title>
        <authorList>
            <person name="Buijs V.A."/>
            <person name="Groenewald J.Z."/>
            <person name="Haridas S."/>
            <person name="LaButti K.M."/>
            <person name="Lipzen A."/>
            <person name="Martin F.M."/>
            <person name="Barry K."/>
            <person name="Grigoriev I.V."/>
            <person name="Crous P.W."/>
            <person name="Seidl M.F."/>
        </authorList>
    </citation>
    <scope>NUCLEOTIDE SEQUENCE [LARGE SCALE GENOMIC DNA]</scope>
    <source>
        <strain evidence="2 3">CBS 129764</strain>
    </source>
</reference>
<comment type="caution">
    <text evidence="2">The sequence shown here is derived from an EMBL/GenBank/DDBJ whole genome shotgun (WGS) entry which is preliminary data.</text>
</comment>
<evidence type="ECO:0000313" key="3">
    <source>
        <dbReference type="Proteomes" id="UP001456524"/>
    </source>
</evidence>
<feature type="transmembrane region" description="Helical" evidence="1">
    <location>
        <begin position="126"/>
        <end position="151"/>
    </location>
</feature>